<gene>
    <name evidence="2" type="ORF">JOF53_004740</name>
</gene>
<comment type="caution">
    <text evidence="2">The sequence shown here is derived from an EMBL/GenBank/DDBJ whole genome shotgun (WGS) entry which is preliminary data.</text>
</comment>
<dbReference type="EMBL" id="JAGIOO010000001">
    <property type="protein sequence ID" value="MBP2475868.1"/>
    <property type="molecule type" value="Genomic_DNA"/>
</dbReference>
<evidence type="ECO:0008006" key="4">
    <source>
        <dbReference type="Google" id="ProtNLM"/>
    </source>
</evidence>
<proteinExistence type="predicted"/>
<evidence type="ECO:0000256" key="1">
    <source>
        <dbReference type="SAM" id="SignalP"/>
    </source>
</evidence>
<evidence type="ECO:0000313" key="3">
    <source>
        <dbReference type="Proteomes" id="UP001519363"/>
    </source>
</evidence>
<evidence type="ECO:0000313" key="2">
    <source>
        <dbReference type="EMBL" id="MBP2475868.1"/>
    </source>
</evidence>
<sequence length="151" mass="15506">MSVRLGAVPSALLLLVTACTAGVPGTASPAPPAAVDAGLVAAYFTEGLAAARAGTAAQQAFLRRTQHPDFREGACELGDLVLLVEPVLSTLRPDPEWPAGGRGVPRGRVYVVAVSVTARRADTTVGNQVGSQHVVVLDSTTYGFAPCPRSE</sequence>
<organism evidence="2 3">
    <name type="scientific">Crossiella equi</name>
    <dbReference type="NCBI Taxonomy" id="130796"/>
    <lineage>
        <taxon>Bacteria</taxon>
        <taxon>Bacillati</taxon>
        <taxon>Actinomycetota</taxon>
        <taxon>Actinomycetes</taxon>
        <taxon>Pseudonocardiales</taxon>
        <taxon>Pseudonocardiaceae</taxon>
        <taxon>Crossiella</taxon>
    </lineage>
</organism>
<accession>A0ABS5AH14</accession>
<dbReference type="RefSeq" id="WP_209707254.1">
    <property type="nucleotide sequence ID" value="NZ_JAGIOO010000001.1"/>
</dbReference>
<reference evidence="2 3" key="1">
    <citation type="submission" date="2021-03" db="EMBL/GenBank/DDBJ databases">
        <title>Sequencing the genomes of 1000 actinobacteria strains.</title>
        <authorList>
            <person name="Klenk H.-P."/>
        </authorList>
    </citation>
    <scope>NUCLEOTIDE SEQUENCE [LARGE SCALE GENOMIC DNA]</scope>
    <source>
        <strain evidence="2 3">DSM 44580</strain>
    </source>
</reference>
<feature type="signal peptide" evidence="1">
    <location>
        <begin position="1"/>
        <end position="21"/>
    </location>
</feature>
<dbReference type="PROSITE" id="PS51257">
    <property type="entry name" value="PROKAR_LIPOPROTEIN"/>
    <property type="match status" value="1"/>
</dbReference>
<feature type="chain" id="PRO_5046621789" description="Lipoprotein" evidence="1">
    <location>
        <begin position="22"/>
        <end position="151"/>
    </location>
</feature>
<keyword evidence="1" id="KW-0732">Signal</keyword>
<protein>
    <recommendedName>
        <fullName evidence="4">Lipoprotein</fullName>
    </recommendedName>
</protein>
<dbReference type="Proteomes" id="UP001519363">
    <property type="component" value="Unassembled WGS sequence"/>
</dbReference>
<name>A0ABS5AH14_9PSEU</name>
<keyword evidence="3" id="KW-1185">Reference proteome</keyword>